<dbReference type="AlphaFoldDB" id="A0A940YAT5"/>
<gene>
    <name evidence="2" type="ORF">KAK03_00180</name>
</gene>
<dbReference type="RefSeq" id="WP_210850997.1">
    <property type="nucleotide sequence ID" value="NZ_JAGQDD010000001.1"/>
</dbReference>
<reference evidence="2 3" key="1">
    <citation type="submission" date="2021-04" db="EMBL/GenBank/DDBJ databases">
        <title>The genome sequence of Ideonella sp. 3Y2.</title>
        <authorList>
            <person name="Liu Y."/>
        </authorList>
    </citation>
    <scope>NUCLEOTIDE SEQUENCE [LARGE SCALE GENOMIC DNA]</scope>
    <source>
        <strain evidence="2 3">3Y2</strain>
    </source>
</reference>
<organism evidence="2 3">
    <name type="scientific">Ideonella alba</name>
    <dbReference type="NCBI Taxonomy" id="2824118"/>
    <lineage>
        <taxon>Bacteria</taxon>
        <taxon>Pseudomonadati</taxon>
        <taxon>Pseudomonadota</taxon>
        <taxon>Betaproteobacteria</taxon>
        <taxon>Burkholderiales</taxon>
        <taxon>Sphaerotilaceae</taxon>
        <taxon>Ideonella</taxon>
    </lineage>
</organism>
<keyword evidence="3" id="KW-1185">Reference proteome</keyword>
<keyword evidence="1" id="KW-0732">Signal</keyword>
<sequence length="231" mass="23833">MSVLSSPWLRRLPLAALLAAPLLASAGIQIGASGKTFASDAWACALHPTRGYAPRVEAGLYQPAPTANAKVLLNGQRVATVDAITPSAPVWLANGLNSVGVKLSKKANDTFGFDAALTWPNQPNACIPDTRANTVAGDLETAVSGKSSAVVPLGCAFNPATGRNQAFVNLFDNGTWLLNVSVNGVPLTQLNGTTRRSVPVYLATGLNVITAANGTLSVDAYVRDVPAGQCP</sequence>
<feature type="chain" id="PRO_5037254372" description="Secreted protein" evidence="1">
    <location>
        <begin position="27"/>
        <end position="231"/>
    </location>
</feature>
<comment type="caution">
    <text evidence="2">The sequence shown here is derived from an EMBL/GenBank/DDBJ whole genome shotgun (WGS) entry which is preliminary data.</text>
</comment>
<dbReference type="Proteomes" id="UP000676246">
    <property type="component" value="Unassembled WGS sequence"/>
</dbReference>
<evidence type="ECO:0000313" key="2">
    <source>
        <dbReference type="EMBL" id="MBQ0928880.1"/>
    </source>
</evidence>
<evidence type="ECO:0000313" key="3">
    <source>
        <dbReference type="Proteomes" id="UP000676246"/>
    </source>
</evidence>
<evidence type="ECO:0008006" key="4">
    <source>
        <dbReference type="Google" id="ProtNLM"/>
    </source>
</evidence>
<evidence type="ECO:0000256" key="1">
    <source>
        <dbReference type="SAM" id="SignalP"/>
    </source>
</evidence>
<protein>
    <recommendedName>
        <fullName evidence="4">Secreted protein</fullName>
    </recommendedName>
</protein>
<proteinExistence type="predicted"/>
<dbReference type="EMBL" id="JAGQDD010000001">
    <property type="protein sequence ID" value="MBQ0928880.1"/>
    <property type="molecule type" value="Genomic_DNA"/>
</dbReference>
<feature type="signal peptide" evidence="1">
    <location>
        <begin position="1"/>
        <end position="26"/>
    </location>
</feature>
<accession>A0A940YAT5</accession>
<name>A0A940YAT5_9BURK</name>